<evidence type="ECO:0000313" key="5">
    <source>
        <dbReference type="EMBL" id="GAM37350.1"/>
    </source>
</evidence>
<dbReference type="PANTHER" id="PTHR43142:SF11">
    <property type="entry name" value="CARBOXYLIC ESTER HYDROLASE"/>
    <property type="match status" value="1"/>
</dbReference>
<dbReference type="SUPFAM" id="SSF53474">
    <property type="entry name" value="alpha/beta-Hydrolases"/>
    <property type="match status" value="1"/>
</dbReference>
<feature type="domain" description="Carboxylesterase type B" evidence="4">
    <location>
        <begin position="16"/>
        <end position="468"/>
    </location>
</feature>
<dbReference type="EMBL" id="DF933819">
    <property type="protein sequence ID" value="GAM37350.1"/>
    <property type="molecule type" value="Genomic_DNA"/>
</dbReference>
<dbReference type="AlphaFoldDB" id="A0A0B8MXT1"/>
<evidence type="ECO:0000313" key="6">
    <source>
        <dbReference type="Proteomes" id="UP000053095"/>
    </source>
</evidence>
<evidence type="ECO:0000256" key="2">
    <source>
        <dbReference type="ARBA" id="ARBA00022801"/>
    </source>
</evidence>
<dbReference type="InterPro" id="IPR029058">
    <property type="entry name" value="AB_hydrolase_fold"/>
</dbReference>
<accession>A0A0B8MXT1</accession>
<evidence type="ECO:0000259" key="4">
    <source>
        <dbReference type="Pfam" id="PF00135"/>
    </source>
</evidence>
<evidence type="ECO:0000256" key="1">
    <source>
        <dbReference type="ARBA" id="ARBA00005964"/>
    </source>
</evidence>
<organism evidence="5 6">
    <name type="scientific">Talaromyces pinophilus</name>
    <name type="common">Penicillium pinophilum</name>
    <dbReference type="NCBI Taxonomy" id="128442"/>
    <lineage>
        <taxon>Eukaryota</taxon>
        <taxon>Fungi</taxon>
        <taxon>Dikarya</taxon>
        <taxon>Ascomycota</taxon>
        <taxon>Pezizomycotina</taxon>
        <taxon>Eurotiomycetes</taxon>
        <taxon>Eurotiomycetidae</taxon>
        <taxon>Eurotiales</taxon>
        <taxon>Trichocomaceae</taxon>
        <taxon>Talaromyces</taxon>
        <taxon>Talaromyces sect. Talaromyces</taxon>
    </lineage>
</organism>
<keyword evidence="6" id="KW-1185">Reference proteome</keyword>
<reference evidence="6" key="1">
    <citation type="journal article" date="2015" name="Genome Announc.">
        <title>Draft genome sequence of Talaromyces cellulolyticus strain Y-94, a source of lignocellulosic biomass-degrading enzymes.</title>
        <authorList>
            <person name="Fujii T."/>
            <person name="Koike H."/>
            <person name="Sawayama S."/>
            <person name="Yano S."/>
            <person name="Inoue H."/>
        </authorList>
    </citation>
    <scope>NUCLEOTIDE SEQUENCE [LARGE SCALE GENOMIC DNA]</scope>
    <source>
        <strain evidence="6">Y-94</strain>
    </source>
</reference>
<dbReference type="Pfam" id="PF00135">
    <property type="entry name" value="COesterase"/>
    <property type="match status" value="1"/>
</dbReference>
<dbReference type="PROSITE" id="PS00122">
    <property type="entry name" value="CARBOXYLESTERASE_B_1"/>
    <property type="match status" value="1"/>
</dbReference>
<proteinExistence type="inferred from homology"/>
<dbReference type="Gene3D" id="3.40.50.1820">
    <property type="entry name" value="alpha/beta hydrolase"/>
    <property type="match status" value="1"/>
</dbReference>
<dbReference type="ESTHER" id="9euro-a0a0b8mxt1">
    <property type="family name" value="Fungal_carboxylesterase_lipase"/>
</dbReference>
<dbReference type="PANTHER" id="PTHR43142">
    <property type="entry name" value="CARBOXYLIC ESTER HYDROLASE"/>
    <property type="match status" value="1"/>
</dbReference>
<keyword evidence="2 3" id="KW-0378">Hydrolase</keyword>
<evidence type="ECO:0000256" key="3">
    <source>
        <dbReference type="RuleBase" id="RU361235"/>
    </source>
</evidence>
<comment type="similarity">
    <text evidence="1 3">Belongs to the type-B carboxylesterase/lipase family.</text>
</comment>
<dbReference type="EC" id="3.1.1.-" evidence="3"/>
<dbReference type="InterPro" id="IPR002018">
    <property type="entry name" value="CarbesteraseB"/>
</dbReference>
<dbReference type="Proteomes" id="UP000053095">
    <property type="component" value="Unassembled WGS sequence"/>
</dbReference>
<sequence>MTETIEHPLIGVLVGKAEDGIIQFLGVRYASLTDRLAEPELLSHYDGEKIDATKKGRQVISPPNGCGIEYGFIQQSLQPSSFEISDLDSLHLNITVPSDAHDLPVLVFVHGGGFALGSNAWPQYDHSRLVKLSVETGLPILAVGINYRLGVPGFLTSKELRAAGYKPNNGIRDQRIALKWVKQYIQGFGGDPNNVTLMGQSAGAVASFLHLQSEEPLFGQLIAMSGTSLALPPISPEVAETAYALCLKTLGIQELSETNRVRDIVHGPSPKLWTNIPAYIPLRPVIDNDIVFRGPTHEDFAMGPFQVEAVLPGAKWCRRVLIGDCQSDASIFSYSLMKRQTGIAKAFHNSLSKYLSNSPEAVCALEQAYGINSNTTDEVALRNILDAASDIRFYAPVLAIGNNWPGETYVYHFNEPNPWEGPWKGTASHCLDFAYLFQNFNEYLTPTQQELAKQFAEHVICFIHGKAPFPSRQSARSGAMVYGQPRNGAAFVQSVSPNDFGRREKLFQLAQGVGLDKLNAAVGHFLDGMPPLIDQDCELLHHVIQGD</sequence>
<gene>
    <name evidence="5" type="ORF">TCE0_023r07199</name>
</gene>
<dbReference type="GO" id="GO:0016787">
    <property type="term" value="F:hydrolase activity"/>
    <property type="evidence" value="ECO:0007669"/>
    <property type="project" value="UniProtKB-KW"/>
</dbReference>
<protein>
    <recommendedName>
        <fullName evidence="3">Carboxylic ester hydrolase</fullName>
        <ecNumber evidence="3">3.1.1.-</ecNumber>
    </recommendedName>
</protein>
<dbReference type="InterPro" id="IPR019826">
    <property type="entry name" value="Carboxylesterase_B_AS"/>
</dbReference>
<name>A0A0B8MXT1_TALPI</name>